<evidence type="ECO:0000313" key="2">
    <source>
        <dbReference type="Proteomes" id="UP001519460"/>
    </source>
</evidence>
<dbReference type="AlphaFoldDB" id="A0ABD0M2V4"/>
<dbReference type="EMBL" id="JACVVK020000009">
    <property type="protein sequence ID" value="KAK7505621.1"/>
    <property type="molecule type" value="Genomic_DNA"/>
</dbReference>
<protein>
    <submittedName>
        <fullName evidence="1">Uncharacterized protein</fullName>
    </submittedName>
</protein>
<keyword evidence="2" id="KW-1185">Reference proteome</keyword>
<reference evidence="1 2" key="1">
    <citation type="journal article" date="2023" name="Sci. Data">
        <title>Genome assembly of the Korean intertidal mud-creeper Batillaria attramentaria.</title>
        <authorList>
            <person name="Patra A.K."/>
            <person name="Ho P.T."/>
            <person name="Jun S."/>
            <person name="Lee S.J."/>
            <person name="Kim Y."/>
            <person name="Won Y.J."/>
        </authorList>
    </citation>
    <scope>NUCLEOTIDE SEQUENCE [LARGE SCALE GENOMIC DNA]</scope>
    <source>
        <strain evidence="1">Wonlab-2016</strain>
    </source>
</reference>
<gene>
    <name evidence="1" type="ORF">BaRGS_00002892</name>
</gene>
<sequence length="89" mass="9894">MEPPSLVQGVSSNCLLPAHCRVLLLKDHFNRALYYRFCKPRAALSMGGVCIRTTAAVVNSSLSKSIKFRRLKRMVGKLSHFAALVVKSF</sequence>
<accession>A0ABD0M2V4</accession>
<comment type="caution">
    <text evidence="1">The sequence shown here is derived from an EMBL/GenBank/DDBJ whole genome shotgun (WGS) entry which is preliminary data.</text>
</comment>
<proteinExistence type="predicted"/>
<dbReference type="Proteomes" id="UP001519460">
    <property type="component" value="Unassembled WGS sequence"/>
</dbReference>
<name>A0ABD0M2V4_9CAEN</name>
<organism evidence="1 2">
    <name type="scientific">Batillaria attramentaria</name>
    <dbReference type="NCBI Taxonomy" id="370345"/>
    <lineage>
        <taxon>Eukaryota</taxon>
        <taxon>Metazoa</taxon>
        <taxon>Spiralia</taxon>
        <taxon>Lophotrochozoa</taxon>
        <taxon>Mollusca</taxon>
        <taxon>Gastropoda</taxon>
        <taxon>Caenogastropoda</taxon>
        <taxon>Sorbeoconcha</taxon>
        <taxon>Cerithioidea</taxon>
        <taxon>Batillariidae</taxon>
        <taxon>Batillaria</taxon>
    </lineage>
</organism>
<evidence type="ECO:0000313" key="1">
    <source>
        <dbReference type="EMBL" id="KAK7505621.1"/>
    </source>
</evidence>